<dbReference type="AlphaFoldDB" id="A0A1W2LXU7"/>
<gene>
    <name evidence="1" type="ORF">AVR91_0211765</name>
</gene>
<comment type="caution">
    <text evidence="1">The sequence shown here is derived from an EMBL/GenBank/DDBJ whole genome shotgun (WGS) entry which is preliminary data.</text>
</comment>
<evidence type="ECO:0000313" key="2">
    <source>
        <dbReference type="Proteomes" id="UP000076660"/>
    </source>
</evidence>
<sequence length="157" mass="16204">MRALVVAVIVLLAAGCGVSPDGPAPAGDAPTGVSPDVTLYFVDHQGQLRPDRRATGRLGSVAEAVSLLLASPAGSGLHSEIEQLTVTSVTAKTGPGVVELILPLAHYEVTRRGIDQIVCTALGVHVQGGGQRTTKVRLRFTVGTEEPAPPRSCPLIK</sequence>
<dbReference type="EMBL" id="LQMT02000012">
    <property type="protein sequence ID" value="ONF71726.1"/>
    <property type="molecule type" value="Genomic_DNA"/>
</dbReference>
<evidence type="ECO:0008006" key="3">
    <source>
        <dbReference type="Google" id="ProtNLM"/>
    </source>
</evidence>
<dbReference type="Proteomes" id="UP000076660">
    <property type="component" value="Unassembled WGS sequence"/>
</dbReference>
<dbReference type="PROSITE" id="PS51257">
    <property type="entry name" value="PROKAR_LIPOPROTEIN"/>
    <property type="match status" value="1"/>
</dbReference>
<protein>
    <recommendedName>
        <fullName evidence="3">GerMN domain-containing protein</fullName>
    </recommendedName>
</protein>
<name>A0A1W2LXU7_9PSEU</name>
<reference evidence="1 2" key="1">
    <citation type="submission" date="2016-12" db="EMBL/GenBank/DDBJ databases">
        <title>Amycolatopsis keratiniphila subsp. keratiniphila genome sequencing and assembly.</title>
        <authorList>
            <person name="Mayilraj S."/>
            <person name="Kaur N."/>
        </authorList>
    </citation>
    <scope>NUCLEOTIDE SEQUENCE [LARGE SCALE GENOMIC DNA]</scope>
    <source>
        <strain evidence="1 2">DSM 44409</strain>
    </source>
</reference>
<proteinExistence type="predicted"/>
<evidence type="ECO:0000313" key="1">
    <source>
        <dbReference type="EMBL" id="ONF71726.1"/>
    </source>
</evidence>
<accession>A0A1W2LXU7</accession>
<organism evidence="1 2">
    <name type="scientific">Amycolatopsis keratiniphila subsp. keratiniphila</name>
    <dbReference type="NCBI Taxonomy" id="227715"/>
    <lineage>
        <taxon>Bacteria</taxon>
        <taxon>Bacillati</taxon>
        <taxon>Actinomycetota</taxon>
        <taxon>Actinomycetes</taxon>
        <taxon>Pseudonocardiales</taxon>
        <taxon>Pseudonocardiaceae</taxon>
        <taxon>Amycolatopsis</taxon>
        <taxon>Amycolatopsis japonica group</taxon>
    </lineage>
</organism>